<comment type="caution">
    <text evidence="1">The sequence shown here is derived from an EMBL/GenBank/DDBJ whole genome shotgun (WGS) entry which is preliminary data.</text>
</comment>
<proteinExistence type="predicted"/>
<organism evidence="1 2">
    <name type="scientific">Piscirickettsia litoralis</name>
    <dbReference type="NCBI Taxonomy" id="1891921"/>
    <lineage>
        <taxon>Bacteria</taxon>
        <taxon>Pseudomonadati</taxon>
        <taxon>Pseudomonadota</taxon>
        <taxon>Gammaproteobacteria</taxon>
        <taxon>Thiotrichales</taxon>
        <taxon>Piscirickettsiaceae</taxon>
        <taxon>Piscirickettsia</taxon>
    </lineage>
</organism>
<accession>A0ABX3A5H4</accession>
<evidence type="ECO:0000313" key="1">
    <source>
        <dbReference type="EMBL" id="ODN41354.1"/>
    </source>
</evidence>
<protein>
    <recommendedName>
        <fullName evidence="3">HEPN domain-containing protein</fullName>
    </recommendedName>
</protein>
<evidence type="ECO:0008006" key="3">
    <source>
        <dbReference type="Google" id="ProtNLM"/>
    </source>
</evidence>
<reference evidence="1 2" key="1">
    <citation type="submission" date="2016-08" db="EMBL/GenBank/DDBJ databases">
        <title>Draft genome sequence of Candidatus Piscirickettsia litoralis, from seawater.</title>
        <authorList>
            <person name="Wan X."/>
            <person name="Lee A.J."/>
            <person name="Hou S."/>
            <person name="Donachie S.P."/>
        </authorList>
    </citation>
    <scope>NUCLEOTIDE SEQUENCE [LARGE SCALE GENOMIC DNA]</scope>
    <source>
        <strain evidence="1 2">Y2</strain>
    </source>
</reference>
<gene>
    <name evidence="1" type="ORF">BGC07_16415</name>
</gene>
<evidence type="ECO:0000313" key="2">
    <source>
        <dbReference type="Proteomes" id="UP000094329"/>
    </source>
</evidence>
<keyword evidence="2" id="KW-1185">Reference proteome</keyword>
<dbReference type="RefSeq" id="WP_069314147.1">
    <property type="nucleotide sequence ID" value="NZ_MDTU01000003.1"/>
</dbReference>
<sequence length="114" mass="13202">MKYSHAWTQLEFAIRCAVYGVGSRKERLMEAYQNHLSAIIPKYDLPLEMRHSFESFLQAFATESGEIIIENFSIDDITKINNRIVCFQKELQKFLIKNAEKIPTLSKSVEAEEA</sequence>
<name>A0ABX3A5H4_9GAMM</name>
<dbReference type="EMBL" id="MDTU01000003">
    <property type="protein sequence ID" value="ODN41354.1"/>
    <property type="molecule type" value="Genomic_DNA"/>
</dbReference>
<dbReference type="Proteomes" id="UP000094329">
    <property type="component" value="Unassembled WGS sequence"/>
</dbReference>